<gene>
    <name evidence="1" type="ORF">ACFSSB_11855</name>
</gene>
<dbReference type="Proteomes" id="UP001597467">
    <property type="component" value="Unassembled WGS sequence"/>
</dbReference>
<dbReference type="EMBL" id="JBHULM010000011">
    <property type="protein sequence ID" value="MFD2543015.1"/>
    <property type="molecule type" value="Genomic_DNA"/>
</dbReference>
<reference evidence="2" key="1">
    <citation type="journal article" date="2019" name="Int. J. Syst. Evol. Microbiol.">
        <title>The Global Catalogue of Microorganisms (GCM) 10K type strain sequencing project: providing services to taxonomists for standard genome sequencing and annotation.</title>
        <authorList>
            <consortium name="The Broad Institute Genomics Platform"/>
            <consortium name="The Broad Institute Genome Sequencing Center for Infectious Disease"/>
            <person name="Wu L."/>
            <person name="Ma J."/>
        </authorList>
    </citation>
    <scope>NUCLEOTIDE SEQUENCE [LARGE SCALE GENOMIC DNA]</scope>
    <source>
        <strain evidence="2">KCTC 42808</strain>
    </source>
</reference>
<dbReference type="NCBIfam" id="NF033205">
    <property type="entry name" value="IPExxxVDY"/>
    <property type="match status" value="1"/>
</dbReference>
<sequence>MRKLILEDFIDDIDYTLIGIHCSIEDYRLAYLVNHYLGLKLRRKDVDIEYKDTSSYSIFEWNDQKQQTIWNLVANISKIEVNDTIDATSLFVNQEKFTKTNYLIPEYKKVNFILKISDDPYQHLQKQALNKIIEIPQVITAFGIDANNLKTTEQLIFN</sequence>
<keyword evidence="2" id="KW-1185">Reference proteome</keyword>
<protein>
    <submittedName>
        <fullName evidence="1">IPExxxVDY family protein</fullName>
    </submittedName>
</protein>
<accession>A0ABW5K468</accession>
<name>A0ABW5K468_9FLAO</name>
<dbReference type="RefSeq" id="WP_379904478.1">
    <property type="nucleotide sequence ID" value="NZ_JBHULM010000011.1"/>
</dbReference>
<proteinExistence type="predicted"/>
<evidence type="ECO:0000313" key="1">
    <source>
        <dbReference type="EMBL" id="MFD2543015.1"/>
    </source>
</evidence>
<comment type="caution">
    <text evidence="1">The sequence shown here is derived from an EMBL/GenBank/DDBJ whole genome shotgun (WGS) entry which is preliminary data.</text>
</comment>
<dbReference type="InterPro" id="IPR047690">
    <property type="entry name" value="IPExxxVDY_fam"/>
</dbReference>
<evidence type="ECO:0000313" key="2">
    <source>
        <dbReference type="Proteomes" id="UP001597467"/>
    </source>
</evidence>
<organism evidence="1 2">
    <name type="scientific">Lacinutrix gracilariae</name>
    <dbReference type="NCBI Taxonomy" id="1747198"/>
    <lineage>
        <taxon>Bacteria</taxon>
        <taxon>Pseudomonadati</taxon>
        <taxon>Bacteroidota</taxon>
        <taxon>Flavobacteriia</taxon>
        <taxon>Flavobacteriales</taxon>
        <taxon>Flavobacteriaceae</taxon>
        <taxon>Lacinutrix</taxon>
    </lineage>
</organism>